<reference evidence="1 2" key="1">
    <citation type="journal article" date="2024" name="Chem. Sci.">
        <title>Discovery of megapolipeptins by genome mining of a Burkholderiales bacteria collection.</title>
        <authorList>
            <person name="Paulo B.S."/>
            <person name="Recchia M.J.J."/>
            <person name="Lee S."/>
            <person name="Fergusson C.H."/>
            <person name="Romanowski S.B."/>
            <person name="Hernandez A."/>
            <person name="Krull N."/>
            <person name="Liu D.Y."/>
            <person name="Cavanagh H."/>
            <person name="Bos A."/>
            <person name="Gray C.A."/>
            <person name="Murphy B.T."/>
            <person name="Linington R.G."/>
            <person name="Eustaquio A.S."/>
        </authorList>
    </citation>
    <scope>NUCLEOTIDE SEQUENCE [LARGE SCALE GENOMIC DNA]</scope>
    <source>
        <strain evidence="1 2">RL18-126-BIB-B</strain>
    </source>
</reference>
<sequence length="420" mass="47044">MKSNSLLAGLSFSSGQRMMATPSTQAIAQFEVVTDVETFVSLQQEWDELWRAAKGTPFQLFRYCLHALREVAIPTGATLHCIIGRKDGRMVFGWPLIRNRECLWTTLRPLAPDTSEPYLLVANGEDPESLVSAAWRVLLSSCGSDVISLPMVRTDSALYRVGLGAKRLSRGERRVVRVVPLLRCKTWAEFRGGLADSVRKEQDYLQRRLVKAGKVSMFISDLADPVSATYVRTMLEWKRQWAERVGVEGDFFKEPYQNFLRKISTDPSFKRALHLFILSLDGKAIAVNLVAISERSVIGMQAAFDPAHAKYSPGSLLLEHVMKWAFENQRDFDLGPGDSKYKSNWAGGSGYTCTDLRIAVSLWGQTDLAARALQRQCEKLRLRIAAGPVGHLWKTRLGSKPTSPKPPVREDSKCPPAKDR</sequence>
<keyword evidence="2" id="KW-1185">Reference proteome</keyword>
<comment type="caution">
    <text evidence="1">The sequence shown here is derived from an EMBL/GenBank/DDBJ whole genome shotgun (WGS) entry which is preliminary data.</text>
</comment>
<dbReference type="EMBL" id="JAQQDW010000012">
    <property type="protein sequence ID" value="MFM0103567.1"/>
    <property type="molecule type" value="Genomic_DNA"/>
</dbReference>
<dbReference type="EC" id="2.3.1.-" evidence="1"/>
<name>A0ACC7N800_9BURK</name>
<evidence type="ECO:0000313" key="2">
    <source>
        <dbReference type="Proteomes" id="UP001629235"/>
    </source>
</evidence>
<keyword evidence="1" id="KW-0012">Acyltransferase</keyword>
<protein>
    <submittedName>
        <fullName evidence="1">GNAT family N-acetyltransferase</fullName>
        <ecNumber evidence="1">2.3.1.-</ecNumber>
    </submittedName>
</protein>
<organism evidence="1 2">
    <name type="scientific">Paraburkholderia rhynchosiae</name>
    <dbReference type="NCBI Taxonomy" id="487049"/>
    <lineage>
        <taxon>Bacteria</taxon>
        <taxon>Pseudomonadati</taxon>
        <taxon>Pseudomonadota</taxon>
        <taxon>Betaproteobacteria</taxon>
        <taxon>Burkholderiales</taxon>
        <taxon>Burkholderiaceae</taxon>
        <taxon>Paraburkholderia</taxon>
    </lineage>
</organism>
<proteinExistence type="predicted"/>
<keyword evidence="1" id="KW-0808">Transferase</keyword>
<accession>A0ACC7N800</accession>
<dbReference type="Proteomes" id="UP001629235">
    <property type="component" value="Unassembled WGS sequence"/>
</dbReference>
<evidence type="ECO:0000313" key="1">
    <source>
        <dbReference type="EMBL" id="MFM0103567.1"/>
    </source>
</evidence>
<gene>
    <name evidence="1" type="ORF">PQR01_08750</name>
</gene>